<dbReference type="InterPro" id="IPR013103">
    <property type="entry name" value="RVT_2"/>
</dbReference>
<dbReference type="CDD" id="cd09272">
    <property type="entry name" value="RNase_HI_RT_Ty1"/>
    <property type="match status" value="1"/>
</dbReference>
<organism evidence="5 6">
    <name type="scientific">Pyrenophora tritici-repentis</name>
    <dbReference type="NCBI Taxonomy" id="45151"/>
    <lineage>
        <taxon>Eukaryota</taxon>
        <taxon>Fungi</taxon>
        <taxon>Dikarya</taxon>
        <taxon>Ascomycota</taxon>
        <taxon>Pezizomycotina</taxon>
        <taxon>Dothideomycetes</taxon>
        <taxon>Pleosporomycetidae</taxon>
        <taxon>Pleosporales</taxon>
        <taxon>Pleosporineae</taxon>
        <taxon>Pleosporaceae</taxon>
        <taxon>Pyrenophora</taxon>
    </lineage>
</organism>
<dbReference type="SUPFAM" id="SSF53098">
    <property type="entry name" value="Ribonuclease H-like"/>
    <property type="match status" value="1"/>
</dbReference>
<keyword evidence="1" id="KW-0378">Hydrolase</keyword>
<evidence type="ECO:0000256" key="3">
    <source>
        <dbReference type="SAM" id="MobiDB-lite"/>
    </source>
</evidence>
<dbReference type="Pfam" id="PF25597">
    <property type="entry name" value="SH3_retrovirus"/>
    <property type="match status" value="1"/>
</dbReference>
<proteinExistence type="predicted"/>
<evidence type="ECO:0000256" key="1">
    <source>
        <dbReference type="ARBA" id="ARBA00022750"/>
    </source>
</evidence>
<evidence type="ECO:0000313" key="6">
    <source>
        <dbReference type="Proteomes" id="UP000245464"/>
    </source>
</evidence>
<dbReference type="Proteomes" id="UP000245464">
    <property type="component" value="Chromosome 3"/>
</dbReference>
<dbReference type="InterPro" id="IPR001584">
    <property type="entry name" value="Integrase_cat-core"/>
</dbReference>
<dbReference type="InterPro" id="IPR012337">
    <property type="entry name" value="RNaseH-like_sf"/>
</dbReference>
<evidence type="ECO:0000259" key="4">
    <source>
        <dbReference type="PROSITE" id="PS50994"/>
    </source>
</evidence>
<dbReference type="Pfam" id="PF13976">
    <property type="entry name" value="gag_pre-integrs"/>
    <property type="match status" value="1"/>
</dbReference>
<comment type="caution">
    <text evidence="5">The sequence shown here is derived from an EMBL/GenBank/DDBJ whole genome shotgun (WGS) entry which is preliminary data.</text>
</comment>
<dbReference type="Pfam" id="PF07727">
    <property type="entry name" value="RVT_2"/>
    <property type="match status" value="1"/>
</dbReference>
<sequence length="1517" mass="171777">MATNQSQRDATVILTDSSKWIPWYRQIKMQCEALEIWDIVDPAGNTQPRTKPTEPLPPLVSDYEPAAALRNTSSAPSSSTRTARANARAPTQDTVDIVNPAVQTPAIPARYSELSAEGKEAYDGDSREFKMVFESYKIRERNYRDERTNIAAMIRHLNATVSPHLQVSCFEEHGTLRTWITNLQVAVGVDLDDEIRRVRERYHDSLRPMRSPQNWESWLSEYDQAATRAEALKIGDVIQSKLVVDDFLKAVSKIAPAWMATFTGAGSDRNNIERRQMMKLFREHMSLAHPTRGKSRSAFMTGEAAYAASGESDSNTQGDASSVQIRAPSTNPSQGNQRQTNKRKMNAPGNKSKQFQKRNTAEAGDICPACEQRHDINGREISRLDEGMMKAAFNASNQGYPLKDAFILDSGSTTHICNNLSRLEDVRPPAMGDYIWAGNSRVWIQGYGAVKVTAEGAQGKQILHLSNVAWCPDFLCSLVSFRLLRRQGIWWDNRGDPTSLRRWDGSTIATLSEHYGQWVIEPPTTSTSAFHVRMNRAKRSPQKATAILWHKRLGHPGPSAIEHLVQQSEGVRIKGITTVECDACGRSKSKRQIRRTPRLNDEGPGERVAIDFHERSRYTWDFYFKDNRPARSIIRLLGLFVQFMKKQFNITVKVIETDNEIVTVKQEVEKWCTSLSIKLEPSAPDTQAQNGGAERSGGVIKEKARAIRLDANLPWELWPETTRAAVYLYNRTPNYPNNWKTPYEIFYTHAAAMNGIVTGPRKPNQAHLKAYGCKAFAMTDDTHRGKSRLQRLDPKAWIGYLVGYQSTNIYRIWIPSMAKVISTRDVVFDEETIFNGKTEDLMDNLMHNPLEEIATWVRTVELPGTQSQQAETETFYEDDTTQEESPRTQKTRYHQGRKVVEAYLTPPPTPPPVALLVQGEVNNEDMTNMSNQSTSMTSPWAAAFMAGTESGHIGQHEGKSIDKAQVKRLLSKGIKPHRNQLPPLPTAYSKLEDHPLYDMFKEAEKTHLRSHQQMKSWTEVQASPVKRAGHQILDCMWVYTYKLDKHHRLIKCKARLVVRGDQQRNITSQDTYAATLAGRSFRMLMAIAAKYDLELKQYDVTNAFVHAAIDREIYMRMPKGYQKPGTLLKVQKALYGLRISPLLWQKEFTATLASIGFQQIPQEPCCMIKDGVIIFFYVDDIIVAYRSKQESEAMKAINWIQEKYACTGGDNLQWFLGVEVMRNRKQKTIQLSQAAYVDKISQLINHQNVRHDTPMSGIELRPREGLAAPAEVNKYQRKIGSLLFAAVTTRPDIAFATSRLARFLINPSTEHQDAADRVLLYLKKTESLALELGRGDGLEVASDASFADNTLDRKSSQGYAIKLFGGLIAWRASKQDTVTTSTTEAELLALSQVAKEAILTSRLLKELQVKLSNPIITIKCDNTQTIRLVNEDVAKLQTKLRHVDIHNHWLRQEVTRKVIKVEYVPSDNMIADGFTKPLPANKWARFLDQLGLVEREEAPLREIELKEVQEQLEGLIM</sequence>
<dbReference type="PROSITE" id="PS50994">
    <property type="entry name" value="INTEGRASE"/>
    <property type="match status" value="1"/>
</dbReference>
<dbReference type="SUPFAM" id="SSF56672">
    <property type="entry name" value="DNA/RNA polymerases"/>
    <property type="match status" value="1"/>
</dbReference>
<dbReference type="GO" id="GO:0004190">
    <property type="term" value="F:aspartic-type endopeptidase activity"/>
    <property type="evidence" value="ECO:0007669"/>
    <property type="project" value="UniProtKB-KW"/>
</dbReference>
<dbReference type="InterPro" id="IPR043502">
    <property type="entry name" value="DNA/RNA_pol_sf"/>
</dbReference>
<dbReference type="InterPro" id="IPR057670">
    <property type="entry name" value="SH3_retrovirus"/>
</dbReference>
<keyword evidence="1" id="KW-0064">Aspartyl protease</keyword>
<dbReference type="Pfam" id="PF22936">
    <property type="entry name" value="Pol_BBD"/>
    <property type="match status" value="1"/>
</dbReference>
<accession>A0A834VRX4</accession>
<feature type="compositionally biased region" description="Polar residues" evidence="3">
    <location>
        <begin position="311"/>
        <end position="339"/>
    </location>
</feature>
<evidence type="ECO:0000256" key="2">
    <source>
        <dbReference type="ARBA" id="ARBA00022884"/>
    </source>
</evidence>
<feature type="region of interest" description="Disordered" evidence="3">
    <location>
        <begin position="864"/>
        <end position="893"/>
    </location>
</feature>
<gene>
    <name evidence="5" type="ORF">PtrM4_082280</name>
</gene>
<reference evidence="5" key="1">
    <citation type="journal article" date="2018" name="BMC Genomics">
        <title>Comparative genomics of the wheat fungal pathogen Pyrenophora tritici-repentis reveals chromosomal variations and genome plasticity.</title>
        <authorList>
            <person name="Moolhuijzen P."/>
            <person name="See P.T."/>
            <person name="Hane J.K."/>
            <person name="Shi G."/>
            <person name="Liu Z."/>
            <person name="Oliver R.P."/>
            <person name="Moffat C.S."/>
        </authorList>
    </citation>
    <scope>NUCLEOTIDE SEQUENCE [LARGE SCALE GENOMIC DNA]</scope>
    <source>
        <strain evidence="5">M4</strain>
    </source>
</reference>
<dbReference type="GO" id="GO:0005634">
    <property type="term" value="C:nucleus"/>
    <property type="evidence" value="ECO:0007669"/>
    <property type="project" value="UniProtKB-ARBA"/>
</dbReference>
<feature type="domain" description="Integrase catalytic" evidence="4">
    <location>
        <begin position="586"/>
        <end position="750"/>
    </location>
</feature>
<feature type="region of interest" description="Disordered" evidence="3">
    <location>
        <begin position="69"/>
        <end position="91"/>
    </location>
</feature>
<dbReference type="InterPro" id="IPR036397">
    <property type="entry name" value="RNaseH_sf"/>
</dbReference>
<feature type="region of interest" description="Disordered" evidence="3">
    <location>
        <begin position="305"/>
        <end position="360"/>
    </location>
</feature>
<protein>
    <recommendedName>
        <fullName evidence="4">Integrase catalytic domain-containing protein</fullName>
    </recommendedName>
</protein>
<keyword evidence="1" id="KW-0645">Protease</keyword>
<dbReference type="PANTHER" id="PTHR11439:SF440">
    <property type="entry name" value="INTEGRASE CATALYTIC DOMAIN-CONTAINING PROTEIN"/>
    <property type="match status" value="1"/>
</dbReference>
<dbReference type="Gene3D" id="3.30.420.10">
    <property type="entry name" value="Ribonuclease H-like superfamily/Ribonuclease H"/>
    <property type="match status" value="1"/>
</dbReference>
<dbReference type="GO" id="GO:0003723">
    <property type="term" value="F:RNA binding"/>
    <property type="evidence" value="ECO:0007669"/>
    <property type="project" value="UniProtKB-KW"/>
</dbReference>
<dbReference type="GO" id="GO:0015074">
    <property type="term" value="P:DNA integration"/>
    <property type="evidence" value="ECO:0007669"/>
    <property type="project" value="InterPro"/>
</dbReference>
<dbReference type="KEGG" id="ptrr:90956015"/>
<name>A0A834VRX4_9PLEO</name>
<dbReference type="InterPro" id="IPR054722">
    <property type="entry name" value="PolX-like_BBD"/>
</dbReference>
<feature type="compositionally biased region" description="Low complexity" evidence="3">
    <location>
        <begin position="70"/>
        <end position="91"/>
    </location>
</feature>
<evidence type="ECO:0000313" key="5">
    <source>
        <dbReference type="EMBL" id="KAF7573323.1"/>
    </source>
</evidence>
<dbReference type="RefSeq" id="XP_065963465.1">
    <property type="nucleotide sequence ID" value="XM_066106527.1"/>
</dbReference>
<dbReference type="EMBL" id="NQIK02000003">
    <property type="protein sequence ID" value="KAF7573323.1"/>
    <property type="molecule type" value="Genomic_DNA"/>
</dbReference>
<dbReference type="GeneID" id="90956015"/>
<dbReference type="PANTHER" id="PTHR11439">
    <property type="entry name" value="GAG-POL-RELATED RETROTRANSPOSON"/>
    <property type="match status" value="1"/>
</dbReference>
<keyword evidence="2" id="KW-0694">RNA-binding</keyword>
<dbReference type="InterPro" id="IPR025724">
    <property type="entry name" value="GAG-pre-integrase_dom"/>
</dbReference>